<proteinExistence type="predicted"/>
<dbReference type="EMBL" id="LXPS01000011">
    <property type="protein sequence ID" value="OAE47141.1"/>
    <property type="molecule type" value="Genomic_DNA"/>
</dbReference>
<dbReference type="InterPro" id="IPR010941">
    <property type="entry name" value="PhaC_N"/>
</dbReference>
<feature type="domain" description="Poly-beta-hydroxybutyrate polymerase N-terminal" evidence="6">
    <location>
        <begin position="133"/>
        <end position="304"/>
    </location>
</feature>
<keyword evidence="2" id="KW-0963">Cytoplasm</keyword>
<dbReference type="Pfam" id="PF07167">
    <property type="entry name" value="PhaC_N"/>
    <property type="match status" value="1"/>
</dbReference>
<sequence length="619" mass="68058">MAGVDGGAEKKGGETPGFDATSAEAYLIRDPEAFALNIARALENLGKAASEWLAPRERGDIPKTTADPVTDLVKTLSDVAEYWMAEPKRSLEAQTHLLSSYYDLWAKSVGQFSGEADSAPDNRVESGPAQRRNKRFADADWQANPFFDFLLKAYETTVGFADRMVTEADGLDDHTRTKAQFYMRQVTEALSPANFVFTNPQVLRETVASSGANLVKGMAQLAEDVAAGNGHLKLRQTDYSKFVIGQNIAVTPGKVVARSPLCEIIHYEPTTDKVFKRPLLIVPPWINKFYILDLNPQKSFVGWCLEQGHSVFMVSWVNPDATLAQKSWDDYVSEGIGFALDTIEAQTGEKEINAIGYCVGGTLLASALALHAQDGEERIRSATLLAAQTDFIHAGDLKVFIDEGQLTALDKHMQAVGYLDGSIMATVFNMLRASDLIWPYVVDNYLRGTEPMPFDLLYWNSDSTRVTAACHSFYLRNCYLENNLARGLMRVGGKRINLGDITIPVYDLATRDDHIAPAKSVFAGAALFGGSVEFVLGASGHIAGVVNPPQLEKYEYWTGPSPSGDFEAWQATATPHRGSWWVHWQKWIESQDAEKVNARKPGDGKRPVLGNAPGIYVLS</sequence>
<dbReference type="InterPro" id="IPR051321">
    <property type="entry name" value="PHA/PHB_synthase"/>
</dbReference>
<dbReference type="AlphaFoldDB" id="A0A176XCU4"/>
<dbReference type="GO" id="GO:0042619">
    <property type="term" value="P:poly-hydroxybutyrate biosynthetic process"/>
    <property type="evidence" value="ECO:0007669"/>
    <property type="project" value="InterPro"/>
</dbReference>
<accession>A0A176XCU4</accession>
<dbReference type="Pfam" id="PF00561">
    <property type="entry name" value="Abhydrolase_1"/>
    <property type="match status" value="1"/>
</dbReference>
<evidence type="ECO:0000256" key="1">
    <source>
        <dbReference type="ARBA" id="ARBA00004496"/>
    </source>
</evidence>
<dbReference type="NCBIfam" id="TIGR01838">
    <property type="entry name" value="PHA_synth_I"/>
    <property type="match status" value="1"/>
</dbReference>
<dbReference type="InterPro" id="IPR029058">
    <property type="entry name" value="AB_hydrolase_fold"/>
</dbReference>
<keyword evidence="3" id="KW-0808">Transferase</keyword>
<evidence type="ECO:0000256" key="4">
    <source>
        <dbReference type="ARBA" id="ARBA00023315"/>
    </source>
</evidence>
<dbReference type="GO" id="GO:0016746">
    <property type="term" value="F:acyltransferase activity"/>
    <property type="evidence" value="ECO:0007669"/>
    <property type="project" value="UniProtKB-KW"/>
</dbReference>
<dbReference type="Proteomes" id="UP000077098">
    <property type="component" value="Unassembled WGS sequence"/>
</dbReference>
<dbReference type="PANTHER" id="PTHR36837">
    <property type="entry name" value="POLY(3-HYDROXYALKANOATE) POLYMERASE SUBUNIT PHAC"/>
    <property type="match status" value="1"/>
</dbReference>
<dbReference type="GO" id="GO:0005737">
    <property type="term" value="C:cytoplasm"/>
    <property type="evidence" value="ECO:0007669"/>
    <property type="project" value="UniProtKB-SubCell"/>
</dbReference>
<dbReference type="Gene3D" id="3.40.50.1820">
    <property type="entry name" value="alpha/beta hydrolase"/>
    <property type="match status" value="1"/>
</dbReference>
<comment type="subcellular location">
    <subcellularLocation>
        <location evidence="1">Cytoplasm</location>
    </subcellularLocation>
</comment>
<feature type="domain" description="AB hydrolase-1" evidence="5">
    <location>
        <begin position="305"/>
        <end position="547"/>
    </location>
</feature>
<gene>
    <name evidence="7" type="ORF">A7J57_13955</name>
</gene>
<evidence type="ECO:0000259" key="6">
    <source>
        <dbReference type="Pfam" id="PF07167"/>
    </source>
</evidence>
<evidence type="ECO:0000256" key="2">
    <source>
        <dbReference type="ARBA" id="ARBA00022490"/>
    </source>
</evidence>
<dbReference type="PANTHER" id="PTHR36837:SF5">
    <property type="entry name" value="POLY-3-HYDROXYBUTYRATE SYNTHASE"/>
    <property type="match status" value="1"/>
</dbReference>
<name>A0A176XCU4_AGRTU</name>
<dbReference type="RefSeq" id="WP_063948918.1">
    <property type="nucleotide sequence ID" value="NZ_LXPS01000011.1"/>
</dbReference>
<protein>
    <submittedName>
        <fullName evidence="7">Class I poly(R)-hydroxyalkanoic acid synthase</fullName>
    </submittedName>
</protein>
<dbReference type="SUPFAM" id="SSF53474">
    <property type="entry name" value="alpha/beta-Hydrolases"/>
    <property type="match status" value="1"/>
</dbReference>
<evidence type="ECO:0000256" key="3">
    <source>
        <dbReference type="ARBA" id="ARBA00022679"/>
    </source>
</evidence>
<evidence type="ECO:0000259" key="5">
    <source>
        <dbReference type="Pfam" id="PF00561"/>
    </source>
</evidence>
<comment type="caution">
    <text evidence="7">The sequence shown here is derived from an EMBL/GenBank/DDBJ whole genome shotgun (WGS) entry which is preliminary data.</text>
</comment>
<evidence type="ECO:0000313" key="8">
    <source>
        <dbReference type="Proteomes" id="UP000077098"/>
    </source>
</evidence>
<dbReference type="InterPro" id="IPR010963">
    <property type="entry name" value="PHA_synth_I"/>
</dbReference>
<evidence type="ECO:0000313" key="7">
    <source>
        <dbReference type="EMBL" id="OAE47141.1"/>
    </source>
</evidence>
<dbReference type="InterPro" id="IPR000073">
    <property type="entry name" value="AB_hydrolase_1"/>
</dbReference>
<organism evidence="7 8">
    <name type="scientific">Agrobacterium tumefaciens</name>
    <dbReference type="NCBI Taxonomy" id="358"/>
    <lineage>
        <taxon>Bacteria</taxon>
        <taxon>Pseudomonadati</taxon>
        <taxon>Pseudomonadota</taxon>
        <taxon>Alphaproteobacteria</taxon>
        <taxon>Hyphomicrobiales</taxon>
        <taxon>Rhizobiaceae</taxon>
        <taxon>Rhizobium/Agrobacterium group</taxon>
        <taxon>Agrobacterium</taxon>
        <taxon>Agrobacterium tumefaciens complex</taxon>
    </lineage>
</organism>
<keyword evidence="4" id="KW-0012">Acyltransferase</keyword>
<reference evidence="7 8" key="1">
    <citation type="submission" date="2016-05" db="EMBL/GenBank/DDBJ databases">
        <authorList>
            <person name="Lavstsen T."/>
            <person name="Jespersen J.S."/>
        </authorList>
    </citation>
    <scope>NUCLEOTIDE SEQUENCE [LARGE SCALE GENOMIC DNA]</scope>
    <source>
        <strain evidence="7 8">KCJ1736</strain>
    </source>
</reference>